<dbReference type="AlphaFoldDB" id="A0A138ATZ6"/>
<dbReference type="PANTHER" id="PTHR34654:SF1">
    <property type="entry name" value="RNA-BINDING PROTEIN KHPA"/>
    <property type="match status" value="1"/>
</dbReference>
<dbReference type="RefSeq" id="WP_013126270.1">
    <property type="nucleotide sequence ID" value="NZ_LSRE01000048.1"/>
</dbReference>
<dbReference type="PANTHER" id="PTHR34654">
    <property type="entry name" value="UPF0109 PROTEIN SCO5592"/>
    <property type="match status" value="1"/>
</dbReference>
<protein>
    <recommendedName>
        <fullName evidence="3">RNA-binding protein KhpA</fullName>
    </recommendedName>
    <alternativeName>
        <fullName evidence="3">KH-domain protein A</fullName>
    </alternativeName>
</protein>
<name>A0A138ATZ6_9ACTN</name>
<comment type="function">
    <text evidence="3">A probable RNA-binding protein.</text>
</comment>
<dbReference type="GO" id="GO:0005737">
    <property type="term" value="C:cytoplasm"/>
    <property type="evidence" value="ECO:0007669"/>
    <property type="project" value="UniProtKB-SubCell"/>
</dbReference>
<evidence type="ECO:0000256" key="1">
    <source>
        <dbReference type="ARBA" id="ARBA00022490"/>
    </source>
</evidence>
<reference evidence="4 7" key="3">
    <citation type="submission" date="2016-02" db="EMBL/GenBank/DDBJ databases">
        <authorList>
            <person name="Teng J.L."/>
            <person name="Tang Y."/>
            <person name="Huang Y."/>
            <person name="Guo F."/>
            <person name="Wei W."/>
            <person name="Chen J.H."/>
            <person name="Wong S.Y."/>
            <person name="Lau S.K."/>
            <person name="Woo P.C."/>
        </authorList>
    </citation>
    <scope>NUCLEOTIDE SEQUENCE [LARGE SCALE GENOMIC DNA]</scope>
    <source>
        <strain evidence="4 7">JCM 13375</strain>
    </source>
</reference>
<dbReference type="Proteomes" id="UP000070258">
    <property type="component" value="Unassembled WGS sequence"/>
</dbReference>
<dbReference type="EMBL" id="LSRF01000010">
    <property type="protein sequence ID" value="KXP13856.1"/>
    <property type="molecule type" value="Genomic_DNA"/>
</dbReference>
<gene>
    <name evidence="3" type="primary">khpA</name>
    <name evidence="5" type="ORF">AXK60_23105</name>
    <name evidence="4" type="ORF">AXK61_07590</name>
</gene>
<reference evidence="5" key="2">
    <citation type="submission" date="2016-02" db="EMBL/GenBank/DDBJ databases">
        <authorList>
            <person name="Teng J.L."/>
            <person name="Yang Y."/>
            <person name="Huang Y."/>
            <person name="Guo F."/>
            <person name="Wei W."/>
            <person name="Chen J.H."/>
            <person name="Wong S.Y."/>
            <person name="Lau S.K."/>
            <person name="Woo P.C."/>
        </authorList>
    </citation>
    <scope>NUCLEOTIDE SEQUENCE</scope>
    <source>
        <strain evidence="5">JCM 15929</strain>
    </source>
</reference>
<evidence type="ECO:0000256" key="3">
    <source>
        <dbReference type="HAMAP-Rule" id="MF_00088"/>
    </source>
</evidence>
<proteinExistence type="inferred from homology"/>
<evidence type="ECO:0000313" key="7">
    <source>
        <dbReference type="Proteomes" id="UP000070409"/>
    </source>
</evidence>
<dbReference type="InterPro" id="IPR009019">
    <property type="entry name" value="KH_sf_prok-type"/>
</dbReference>
<dbReference type="NCBIfam" id="NF002761">
    <property type="entry name" value="PRK02821.1"/>
    <property type="match status" value="1"/>
</dbReference>
<dbReference type="HAMAP" id="MF_00088">
    <property type="entry name" value="KhpA"/>
    <property type="match status" value="1"/>
</dbReference>
<keyword evidence="2 3" id="KW-0694">RNA-binding</keyword>
<evidence type="ECO:0000313" key="4">
    <source>
        <dbReference type="EMBL" id="KXO90473.1"/>
    </source>
</evidence>
<dbReference type="Pfam" id="PF13083">
    <property type="entry name" value="KH_KhpA-B"/>
    <property type="match status" value="1"/>
</dbReference>
<dbReference type="SUPFAM" id="SSF54814">
    <property type="entry name" value="Prokaryotic type KH domain (KH-domain type II)"/>
    <property type="match status" value="1"/>
</dbReference>
<dbReference type="InterPro" id="IPR015946">
    <property type="entry name" value="KH_dom-like_a/b"/>
</dbReference>
<keyword evidence="7" id="KW-1185">Reference proteome</keyword>
<dbReference type="Gene3D" id="3.30.300.20">
    <property type="match status" value="1"/>
</dbReference>
<comment type="caution">
    <text evidence="5">The sequence shown here is derived from an EMBL/GenBank/DDBJ whole genome shotgun (WGS) entry which is preliminary data.</text>
</comment>
<organism evidence="5 6">
    <name type="scientific">Tsukamurella pseudospumae</name>
    <dbReference type="NCBI Taxonomy" id="239498"/>
    <lineage>
        <taxon>Bacteria</taxon>
        <taxon>Bacillati</taxon>
        <taxon>Actinomycetota</taxon>
        <taxon>Actinomycetes</taxon>
        <taxon>Mycobacteriales</taxon>
        <taxon>Tsukamurellaceae</taxon>
        <taxon>Tsukamurella</taxon>
    </lineage>
</organism>
<dbReference type="GO" id="GO:0003723">
    <property type="term" value="F:RNA binding"/>
    <property type="evidence" value="ECO:0007669"/>
    <property type="project" value="UniProtKB-UniRule"/>
</dbReference>
<evidence type="ECO:0000256" key="2">
    <source>
        <dbReference type="ARBA" id="ARBA00022884"/>
    </source>
</evidence>
<keyword evidence="1 3" id="KW-0963">Cytoplasm</keyword>
<evidence type="ECO:0000313" key="6">
    <source>
        <dbReference type="Proteomes" id="UP000070258"/>
    </source>
</evidence>
<dbReference type="GeneID" id="300999146"/>
<dbReference type="OrthoDB" id="9812389at2"/>
<comment type="subcellular location">
    <subcellularLocation>
        <location evidence="3">Cytoplasm</location>
    </subcellularLocation>
</comment>
<dbReference type="EMBL" id="LSRE01000048">
    <property type="protein sequence ID" value="KXO90473.1"/>
    <property type="molecule type" value="Genomic_DNA"/>
</dbReference>
<sequence length="82" mass="8753">MSAVVADAVEHLVRGIVSNPDDVRVDLITGRRGRVIEVHVNPDDLGKVIGRSGRTATALRTLVTGIGGKGIRIDVVDTDRVR</sequence>
<dbReference type="Proteomes" id="UP000070409">
    <property type="component" value="Unassembled WGS sequence"/>
</dbReference>
<accession>A0A138ATZ6</accession>
<comment type="similarity">
    <text evidence="3">Belongs to the KhpA RNA-binding protein family.</text>
</comment>
<dbReference type="InterPro" id="IPR020627">
    <property type="entry name" value="KhpA"/>
</dbReference>
<dbReference type="STRING" id="239498.AXK60_23105"/>
<reference evidence="6" key="1">
    <citation type="submission" date="2016-02" db="EMBL/GenBank/DDBJ databases">
        <authorList>
            <person name="Wen L."/>
            <person name="He K."/>
            <person name="Yang H."/>
        </authorList>
    </citation>
    <scope>NUCLEOTIDE SEQUENCE [LARGE SCALE GENOMIC DNA]</scope>
    <source>
        <strain evidence="6">JCM 15929</strain>
    </source>
</reference>
<dbReference type="CDD" id="cd22533">
    <property type="entry name" value="KH-II_YlqC-like"/>
    <property type="match status" value="1"/>
</dbReference>
<evidence type="ECO:0000313" key="5">
    <source>
        <dbReference type="EMBL" id="KXP13856.1"/>
    </source>
</evidence>